<feature type="transmembrane region" description="Helical" evidence="1">
    <location>
        <begin position="62"/>
        <end position="78"/>
    </location>
</feature>
<accession>A0A919XSX9</accession>
<comment type="caution">
    <text evidence="2">The sequence shown here is derived from an EMBL/GenBank/DDBJ whole genome shotgun (WGS) entry which is preliminary data.</text>
</comment>
<dbReference type="RefSeq" id="WP_212940571.1">
    <property type="nucleotide sequence ID" value="NZ_BORR01000012.1"/>
</dbReference>
<gene>
    <name evidence="2" type="ORF">J41TS12_33100</name>
</gene>
<evidence type="ECO:0000256" key="1">
    <source>
        <dbReference type="SAM" id="Phobius"/>
    </source>
</evidence>
<evidence type="ECO:0000313" key="2">
    <source>
        <dbReference type="EMBL" id="GIO38449.1"/>
    </source>
</evidence>
<name>A0A919XSX9_9BACL</name>
<dbReference type="AlphaFoldDB" id="A0A919XSX9"/>
<keyword evidence="3" id="KW-1185">Reference proteome</keyword>
<feature type="transmembrane region" description="Helical" evidence="1">
    <location>
        <begin position="38"/>
        <end position="55"/>
    </location>
</feature>
<protein>
    <submittedName>
        <fullName evidence="2">Uncharacterized protein</fullName>
    </submittedName>
</protein>
<keyword evidence="1" id="KW-0812">Transmembrane</keyword>
<organism evidence="2 3">
    <name type="scientific">Paenibacillus antibioticophila</name>
    <dbReference type="NCBI Taxonomy" id="1274374"/>
    <lineage>
        <taxon>Bacteria</taxon>
        <taxon>Bacillati</taxon>
        <taxon>Bacillota</taxon>
        <taxon>Bacilli</taxon>
        <taxon>Bacillales</taxon>
        <taxon>Paenibacillaceae</taxon>
        <taxon>Paenibacillus</taxon>
    </lineage>
</organism>
<feature type="transmembrane region" description="Helical" evidence="1">
    <location>
        <begin position="112"/>
        <end position="131"/>
    </location>
</feature>
<dbReference type="Proteomes" id="UP000681162">
    <property type="component" value="Unassembled WGS sequence"/>
</dbReference>
<proteinExistence type="predicted"/>
<sequence length="139" mass="16618">MRRFYCLGANLLLLAWFFLNMTGLYFENSYLVTRSWKEDGIFFVLFVLALALFIWKEHIGKYVLMIWLTLWLITQLIFHEWYTVTGGGAGKIRYFEGSVKLIDSEMRYIPDLYHIVLHLLIFISLLLTVLYTKRKQAYK</sequence>
<dbReference type="EMBL" id="BORR01000012">
    <property type="protein sequence ID" value="GIO38449.1"/>
    <property type="molecule type" value="Genomic_DNA"/>
</dbReference>
<keyword evidence="1" id="KW-1133">Transmembrane helix</keyword>
<feature type="transmembrane region" description="Helical" evidence="1">
    <location>
        <begin position="7"/>
        <end position="26"/>
    </location>
</feature>
<evidence type="ECO:0000313" key="3">
    <source>
        <dbReference type="Proteomes" id="UP000681162"/>
    </source>
</evidence>
<reference evidence="2 3" key="1">
    <citation type="submission" date="2021-03" db="EMBL/GenBank/DDBJ databases">
        <title>Antimicrobial resistance genes in bacteria isolated from Japanese honey, and their potential for conferring macrolide and lincosamide resistance in the American foulbrood pathogen Paenibacillus larvae.</title>
        <authorList>
            <person name="Okamoto M."/>
            <person name="Kumagai M."/>
            <person name="Kanamori H."/>
            <person name="Takamatsu D."/>
        </authorList>
    </citation>
    <scope>NUCLEOTIDE SEQUENCE [LARGE SCALE GENOMIC DNA]</scope>
    <source>
        <strain evidence="2 3">J41TS12</strain>
    </source>
</reference>
<keyword evidence="1" id="KW-0472">Membrane</keyword>